<dbReference type="InterPro" id="IPR026295">
    <property type="entry name" value="CCD81"/>
</dbReference>
<feature type="domain" description="CCDC81 HU" evidence="3">
    <location>
        <begin position="141"/>
        <end position="210"/>
    </location>
</feature>
<feature type="compositionally biased region" description="Polar residues" evidence="1">
    <location>
        <begin position="247"/>
        <end position="262"/>
    </location>
</feature>
<organism evidence="4 5">
    <name type="scientific">Naegleria lovaniensis</name>
    <name type="common">Amoeba</name>
    <dbReference type="NCBI Taxonomy" id="51637"/>
    <lineage>
        <taxon>Eukaryota</taxon>
        <taxon>Discoba</taxon>
        <taxon>Heterolobosea</taxon>
        <taxon>Tetramitia</taxon>
        <taxon>Eutetramitia</taxon>
        <taxon>Vahlkampfiidae</taxon>
        <taxon>Naegleria</taxon>
    </lineage>
</organism>
<dbReference type="RefSeq" id="XP_044551692.1">
    <property type="nucleotide sequence ID" value="XM_044688759.1"/>
</dbReference>
<feature type="domain" description="CCDC81 HU" evidence="2">
    <location>
        <begin position="63"/>
        <end position="127"/>
    </location>
</feature>
<dbReference type="EMBL" id="PYSW02000012">
    <property type="protein sequence ID" value="KAG2387700.1"/>
    <property type="molecule type" value="Genomic_DNA"/>
</dbReference>
<gene>
    <name evidence="4" type="ORF">C9374_001294</name>
</gene>
<evidence type="ECO:0000313" key="4">
    <source>
        <dbReference type="EMBL" id="KAG2387700.1"/>
    </source>
</evidence>
<evidence type="ECO:0000313" key="5">
    <source>
        <dbReference type="Proteomes" id="UP000816034"/>
    </source>
</evidence>
<evidence type="ECO:0000259" key="3">
    <source>
        <dbReference type="Pfam" id="PF18289"/>
    </source>
</evidence>
<dbReference type="AlphaFoldDB" id="A0AA88KLB5"/>
<dbReference type="Proteomes" id="UP000816034">
    <property type="component" value="Unassembled WGS sequence"/>
</dbReference>
<dbReference type="PANTHER" id="PTHR14362">
    <property type="entry name" value="COILED-COIL DOMAIN-CONTAINING PROTEIN 81"/>
    <property type="match status" value="1"/>
</dbReference>
<dbReference type="InterPro" id="IPR040673">
    <property type="entry name" value="CCDC81_HU_dom_2"/>
</dbReference>
<protein>
    <recommendedName>
        <fullName evidence="6">CCDC81 HU domain-containing protein</fullName>
    </recommendedName>
</protein>
<feature type="compositionally biased region" description="Polar residues" evidence="1">
    <location>
        <begin position="332"/>
        <end position="344"/>
    </location>
</feature>
<evidence type="ECO:0000256" key="1">
    <source>
        <dbReference type="SAM" id="MobiDB-lite"/>
    </source>
</evidence>
<feature type="region of interest" description="Disordered" evidence="1">
    <location>
        <begin position="1"/>
        <end position="25"/>
    </location>
</feature>
<dbReference type="GeneID" id="68093750"/>
<accession>A0AA88KLB5</accession>
<evidence type="ECO:0008006" key="6">
    <source>
        <dbReference type="Google" id="ProtNLM"/>
    </source>
</evidence>
<dbReference type="InterPro" id="IPR028034">
    <property type="entry name" value="HU-CCDC81"/>
</dbReference>
<keyword evidence="5" id="KW-1185">Reference proteome</keyword>
<feature type="compositionally biased region" description="Acidic residues" evidence="1">
    <location>
        <begin position="1"/>
        <end position="11"/>
    </location>
</feature>
<dbReference type="Pfam" id="PF18289">
    <property type="entry name" value="HU-CCDC81_euk_2"/>
    <property type="match status" value="1"/>
</dbReference>
<evidence type="ECO:0000259" key="2">
    <source>
        <dbReference type="Pfam" id="PF14908"/>
    </source>
</evidence>
<comment type="caution">
    <text evidence="4">The sequence shown here is derived from an EMBL/GenBank/DDBJ whole genome shotgun (WGS) entry which is preliminary data.</text>
</comment>
<feature type="region of interest" description="Disordered" evidence="1">
    <location>
        <begin position="215"/>
        <end position="344"/>
    </location>
</feature>
<feature type="compositionally biased region" description="Polar residues" evidence="1">
    <location>
        <begin position="292"/>
        <end position="313"/>
    </location>
</feature>
<feature type="compositionally biased region" description="Low complexity" evidence="1">
    <location>
        <begin position="276"/>
        <end position="290"/>
    </location>
</feature>
<sequence length="539" mass="61976">MPSEQEMDNESIADSKSIHSQTSSSIQHSYTIEDLLKDCERILHTQYGLKPSSPFRDVKYPLLKEIWDSIGRYLYQQLENVKSVSVNNIGRFSFLTSLLHTGNNGIIETKKVVFVMSEAFARDFNLKLRRNYRKFVDNSIPTVEVNYFLVAQKCCTTKEIVLFVMKILRNRLGEIMSGGKKVRIDFFSVGSLKCDKRIVSDFEFVDALKQPITEKQSSTGKMNSGSHRITSSEDLQLMASRTRKNSIKPSSWRNMLLLSQMNDKQHTKSKDPNDDSISVHSSVSSRSARSYTIKNQHQFQRPATASSTGSLTPRQVPRAFTKKSAHNRDETNNGSCISNRSNTNQNSMNKVELMNHQFSAALNYGPHDNGFRQPNAHAAATVMNLAVQRYAQQLESTRREQQQDLDLFYRQLIHNVCVSEELRRRKREEAQQVQTQLVQQMQHALLRKRSDDEQYSNYFNNEEDSDLDKNKNGLLMGFKKSARGSRDSNVQLRSSLPNPQMQRAYPFLSIDEQSPLQQGLHIPNRFELKNFFDETVRSK</sequence>
<dbReference type="PANTHER" id="PTHR14362:SF2">
    <property type="entry name" value="COILED-COIL DOMAIN-CONTAINING PROTEIN 81"/>
    <property type="match status" value="1"/>
</dbReference>
<feature type="compositionally biased region" description="Polar residues" evidence="1">
    <location>
        <begin position="215"/>
        <end position="234"/>
    </location>
</feature>
<feature type="compositionally biased region" description="Basic and acidic residues" evidence="1">
    <location>
        <begin position="263"/>
        <end position="273"/>
    </location>
</feature>
<proteinExistence type="predicted"/>
<reference evidence="4 5" key="1">
    <citation type="journal article" date="2018" name="BMC Genomics">
        <title>The genome of Naegleria lovaniensis, the basis for a comparative approach to unravel pathogenicity factors of the human pathogenic amoeba N. fowleri.</title>
        <authorList>
            <person name="Liechti N."/>
            <person name="Schurch N."/>
            <person name="Bruggmann R."/>
            <person name="Wittwer M."/>
        </authorList>
    </citation>
    <scope>NUCLEOTIDE SEQUENCE [LARGE SCALE GENOMIC DNA]</scope>
    <source>
        <strain evidence="4 5">ATCC 30569</strain>
    </source>
</reference>
<name>A0AA88KLB5_NAELO</name>
<dbReference type="GO" id="GO:0005815">
    <property type="term" value="C:microtubule organizing center"/>
    <property type="evidence" value="ECO:0007669"/>
    <property type="project" value="TreeGrafter"/>
</dbReference>
<dbReference type="Pfam" id="PF14908">
    <property type="entry name" value="HU-CCDC81_euk_1"/>
    <property type="match status" value="1"/>
</dbReference>